<dbReference type="STRING" id="53501.SAMN04488043_107261"/>
<name>A0A0P1F6M7_THAGE</name>
<dbReference type="SMART" id="SM00869">
    <property type="entry name" value="Autotransporter"/>
    <property type="match status" value="1"/>
</dbReference>
<gene>
    <name evidence="2" type="ORF">TG4357_00757</name>
</gene>
<dbReference type="InterPro" id="IPR036709">
    <property type="entry name" value="Autotransporte_beta_dom_sf"/>
</dbReference>
<evidence type="ECO:0000259" key="1">
    <source>
        <dbReference type="PROSITE" id="PS51208"/>
    </source>
</evidence>
<dbReference type="Pfam" id="PF03797">
    <property type="entry name" value="Autotransporter"/>
    <property type="match status" value="1"/>
</dbReference>
<dbReference type="GO" id="GO:0019867">
    <property type="term" value="C:outer membrane"/>
    <property type="evidence" value="ECO:0007669"/>
    <property type="project" value="InterPro"/>
</dbReference>
<evidence type="ECO:0000313" key="2">
    <source>
        <dbReference type="EMBL" id="CUH63551.1"/>
    </source>
</evidence>
<proteinExistence type="predicted"/>
<keyword evidence="3" id="KW-1185">Reference proteome</keyword>
<evidence type="ECO:0000313" key="3">
    <source>
        <dbReference type="Proteomes" id="UP000051587"/>
    </source>
</evidence>
<dbReference type="InterPro" id="IPR005546">
    <property type="entry name" value="Autotransporte_beta"/>
</dbReference>
<feature type="domain" description="Autotransporter" evidence="1">
    <location>
        <begin position="708"/>
        <end position="966"/>
    </location>
</feature>
<dbReference type="SUPFAM" id="SSF103515">
    <property type="entry name" value="Autotransporter"/>
    <property type="match status" value="1"/>
</dbReference>
<dbReference type="Gene3D" id="2.40.128.130">
    <property type="entry name" value="Autotransporter beta-domain"/>
    <property type="match status" value="1"/>
</dbReference>
<dbReference type="Proteomes" id="UP000051587">
    <property type="component" value="Unassembled WGS sequence"/>
</dbReference>
<protein>
    <submittedName>
        <fullName evidence="2">Outer membrane autotransporter barrel domain protein</fullName>
    </submittedName>
</protein>
<sequence>MTAPGAPGFAKAFAPDSIVQGNVTTLTFTIDNSAALVSATALEFSDSFPAGMTVASTPNATSTCSGGTLTATASTDSVSFTGGTVAAGSSCDVSVDVTSATVGDADNVSDDLTSSLGNSGTAAATLSVTAAGAPGFAKAFAPDSIVQGNVTTLTFTIDNSSALVSATALEFSDSFPAGMTVASTPNATSTCSGGTLTATASTDSVSFTGGTVAAGSSCDVSVDVTSATVGDADNVSDDLTSSLGNSGTAAATLSVTAAGAPGFAKAFAPDSIVQGNVTTLTFTIDNSAALVSATALEFSDSFPAGMTVAATPNATSTCTGGTMTAVAETSSFGYAGGSVDAGTTCEISVDVTASVVDDYNNESGELTSSLGNSGTATASLSVTAANAPIMSQRFNPETIAQGGTSTLIVTIDNSANFIEVGGLAFNGTFPSNLRIADPTGASSTCGGTLSATSGESGFSFSAGTVGIQSSCEIRLNVTSVTVGALASVLSPLSSSVGVGAAPADIEVTVVVNPNAYVTFIQETTEDGNFGFTSTESLLNFTIATASGTGSFGPIEIPSGDYAVKQSRPTGVGNETIRCSDDDSTVNATGGEINLVLGDFESVTCTISSVATLQKTVDTIHNFLQRRNNLLLSNQPSLSRRLQRLNSGGTGGQQLRFASGDIMAMSPLEFDLMSIGSGNYHIATSTQRLRSAQAMALLAHNPDLESMYVQNTRWDVWFEGFYNEFSGTQGAGGHFALGYFGADYVVSKDLLIGALIQFDSMRDASTVTSSTVEGQGWMAGPYVTARLAPNLIFDGRFAMGRSTNDISPFNTYTDTFETERFLANASLTGQYELKNNWMMSPNISLSYIRENQQAYVDSLGVPIPGQKVSLGQLRFGPNFSRRFDMLGGDVWEPFFTLDAIYNFSDASGATLSANATTESEGLRARLEGGFNYTNREGLQFSMTANYDGIGQDDFESYGVSFKLIVPLQ</sequence>
<dbReference type="InterPro" id="IPR057693">
    <property type="entry name" value="DUF7933"/>
</dbReference>
<accession>A0A0P1F6M7</accession>
<dbReference type="NCBIfam" id="TIGR01414">
    <property type="entry name" value="autotrans_barl"/>
    <property type="match status" value="1"/>
</dbReference>
<dbReference type="PROSITE" id="PS51208">
    <property type="entry name" value="AUTOTRANSPORTER"/>
    <property type="match status" value="1"/>
</dbReference>
<reference evidence="2 3" key="1">
    <citation type="submission" date="2015-09" db="EMBL/GenBank/DDBJ databases">
        <authorList>
            <consortium name="Swine Surveillance"/>
        </authorList>
    </citation>
    <scope>NUCLEOTIDE SEQUENCE [LARGE SCALE GENOMIC DNA]</scope>
    <source>
        <strain evidence="2 3">CECT 4357</strain>
    </source>
</reference>
<dbReference type="Pfam" id="PF25564">
    <property type="entry name" value="DUF7933"/>
    <property type="match status" value="4"/>
</dbReference>
<dbReference type="InterPro" id="IPR006315">
    <property type="entry name" value="OM_autotransptr_brl_dom"/>
</dbReference>
<organism evidence="2 3">
    <name type="scientific">Thalassovita gelatinovora</name>
    <name type="common">Thalassobius gelatinovorus</name>
    <dbReference type="NCBI Taxonomy" id="53501"/>
    <lineage>
        <taxon>Bacteria</taxon>
        <taxon>Pseudomonadati</taxon>
        <taxon>Pseudomonadota</taxon>
        <taxon>Alphaproteobacteria</taxon>
        <taxon>Rhodobacterales</taxon>
        <taxon>Roseobacteraceae</taxon>
        <taxon>Thalassovita</taxon>
    </lineage>
</organism>
<dbReference type="EMBL" id="CYSA01000007">
    <property type="protein sequence ID" value="CUH63551.1"/>
    <property type="molecule type" value="Genomic_DNA"/>
</dbReference>
<dbReference type="AlphaFoldDB" id="A0A0P1F6M7"/>